<dbReference type="SUPFAM" id="SSF53271">
    <property type="entry name" value="PRTase-like"/>
    <property type="match status" value="1"/>
</dbReference>
<dbReference type="InterPro" id="IPR050118">
    <property type="entry name" value="Pur/Pyrimidine_PRTase"/>
</dbReference>
<dbReference type="CDD" id="cd06223">
    <property type="entry name" value="PRTases_typeI"/>
    <property type="match status" value="1"/>
</dbReference>
<dbReference type="PANTHER" id="PTHR43864:SF1">
    <property type="entry name" value="XANTHINE PHOSPHORIBOSYLTRANSFERASE"/>
    <property type="match status" value="1"/>
</dbReference>
<dbReference type="InterPro" id="IPR010079">
    <property type="entry name" value="Xanthine_PRibTrfase"/>
</dbReference>
<gene>
    <name evidence="5 8" type="primary">xpt</name>
    <name evidence="8" type="ORF">HMPREF0539_1180</name>
</gene>
<keyword evidence="1 5" id="KW-0963">Cytoplasm</keyword>
<proteinExistence type="inferred from homology"/>
<evidence type="ECO:0000313" key="8">
    <source>
        <dbReference type="EMBL" id="EEN80632.1"/>
    </source>
</evidence>
<comment type="subunit">
    <text evidence="5">Homodimer.</text>
</comment>
<feature type="binding site" evidence="5">
    <location>
        <position position="177"/>
    </location>
    <ligand>
        <name>xanthine</name>
        <dbReference type="ChEBI" id="CHEBI:17712"/>
    </ligand>
</feature>
<evidence type="ECO:0000259" key="7">
    <source>
        <dbReference type="Pfam" id="PF00156"/>
    </source>
</evidence>
<dbReference type="UniPathway" id="UPA00602">
    <property type="reaction ID" value="UER00658"/>
</dbReference>
<keyword evidence="4 5" id="KW-0660">Purine salvage</keyword>
<dbReference type="GO" id="GO:0000310">
    <property type="term" value="F:xanthine phosphoribosyltransferase activity"/>
    <property type="evidence" value="ECO:0007669"/>
    <property type="project" value="UniProtKB-UniRule"/>
</dbReference>
<comment type="subcellular location">
    <subcellularLocation>
        <location evidence="5">Cytoplasm</location>
    </subcellularLocation>
</comment>
<dbReference type="EC" id="2.4.2.22" evidence="5 6"/>
<evidence type="ECO:0000256" key="5">
    <source>
        <dbReference type="HAMAP-Rule" id="MF_01184"/>
    </source>
</evidence>
<keyword evidence="3 5" id="KW-0808">Transferase</keyword>
<feature type="binding site" evidence="5">
    <location>
        <position position="41"/>
    </location>
    <ligand>
        <name>xanthine</name>
        <dbReference type="ChEBI" id="CHEBI:17712"/>
    </ligand>
</feature>
<dbReference type="Gene3D" id="3.40.50.2020">
    <property type="match status" value="1"/>
</dbReference>
<dbReference type="GO" id="GO:0046110">
    <property type="term" value="P:xanthine metabolic process"/>
    <property type="evidence" value="ECO:0007669"/>
    <property type="project" value="UniProtKB-UniRule"/>
</dbReference>
<comment type="caution">
    <text evidence="8">The sequence shown here is derived from an EMBL/GenBank/DDBJ whole genome shotgun (WGS) entry which is preliminary data.</text>
</comment>
<dbReference type="InterPro" id="IPR000836">
    <property type="entry name" value="PRTase_dom"/>
</dbReference>
<feature type="binding site" evidence="5">
    <location>
        <position position="48"/>
    </location>
    <ligand>
        <name>xanthine</name>
        <dbReference type="ChEBI" id="CHEBI:17712"/>
    </ligand>
</feature>
<organism evidence="8 9">
    <name type="scientific">Lacticaseibacillus rhamnosus (strain LMS2-1)</name>
    <dbReference type="NCBI Taxonomy" id="525361"/>
    <lineage>
        <taxon>Bacteria</taxon>
        <taxon>Bacillati</taxon>
        <taxon>Bacillota</taxon>
        <taxon>Bacilli</taxon>
        <taxon>Lactobacillales</taxon>
        <taxon>Lactobacillaceae</taxon>
        <taxon>Lacticaseibacillus</taxon>
    </lineage>
</organism>
<comment type="similarity">
    <text evidence="5">Belongs to the purine/pyrimidine phosphoribosyltransferase family. Xpt subfamily.</text>
</comment>
<evidence type="ECO:0000256" key="1">
    <source>
        <dbReference type="ARBA" id="ARBA00022490"/>
    </source>
</evidence>
<dbReference type="NCBIfam" id="TIGR01744">
    <property type="entry name" value="XPRTase"/>
    <property type="match status" value="1"/>
</dbReference>
<evidence type="ECO:0000256" key="2">
    <source>
        <dbReference type="ARBA" id="ARBA00022676"/>
    </source>
</evidence>
<dbReference type="AlphaFoldDB" id="C2JW96"/>
<sequence>MFHGVFYGKLIENLQIKGVLVVKLLEDRIKKDGQVIGTDVLKVDNFLNHQVDPDLMADLGKEVYRRFSNEPITKILTVESSGIAPAIATAMSFHKPLVFARKHKSLTLKDHLYTATVYSFTKKTSNEIAISRKFLSADDNVLIIDDFLANGQAVEGLMDIIDQAGATLSGVGIVIEKTFQKGRKLLDDKHIRVESLARIRAFEDGQVVFEPED</sequence>
<dbReference type="GO" id="GO:0006166">
    <property type="term" value="P:purine ribonucleoside salvage"/>
    <property type="evidence" value="ECO:0007669"/>
    <property type="project" value="UniProtKB-KW"/>
</dbReference>
<dbReference type="NCBIfam" id="NF006671">
    <property type="entry name" value="PRK09219.1"/>
    <property type="match status" value="1"/>
</dbReference>
<protein>
    <recommendedName>
        <fullName evidence="5 6">Xanthine phosphoribosyltransferase</fullName>
        <shortName evidence="5">XPRTase</shortName>
        <ecNumber evidence="5 6">2.4.2.22</ecNumber>
    </recommendedName>
</protein>
<evidence type="ECO:0000256" key="4">
    <source>
        <dbReference type="ARBA" id="ARBA00022726"/>
    </source>
</evidence>
<dbReference type="Pfam" id="PF00156">
    <property type="entry name" value="Pribosyltran"/>
    <property type="match status" value="1"/>
</dbReference>
<dbReference type="GO" id="GO:0005737">
    <property type="term" value="C:cytoplasm"/>
    <property type="evidence" value="ECO:0007669"/>
    <property type="project" value="UniProtKB-SubCell"/>
</dbReference>
<dbReference type="GO" id="GO:0032265">
    <property type="term" value="P:XMP salvage"/>
    <property type="evidence" value="ECO:0007669"/>
    <property type="project" value="UniProtKB-UniRule"/>
</dbReference>
<keyword evidence="2 5" id="KW-0328">Glycosyltransferase</keyword>
<dbReference type="EMBL" id="ACIZ01000053">
    <property type="protein sequence ID" value="EEN80632.1"/>
    <property type="molecule type" value="Genomic_DNA"/>
</dbReference>
<dbReference type="InterPro" id="IPR029057">
    <property type="entry name" value="PRTase-like"/>
</dbReference>
<feature type="binding site" evidence="5">
    <location>
        <begin position="149"/>
        <end position="153"/>
    </location>
    <ligand>
        <name>5-phospho-alpha-D-ribose 1-diphosphate</name>
        <dbReference type="ChEBI" id="CHEBI:58017"/>
    </ligand>
</feature>
<comment type="pathway">
    <text evidence="5">Purine metabolism; XMP biosynthesis via salvage pathway; XMP from xanthine: step 1/1.</text>
</comment>
<evidence type="ECO:0000256" key="6">
    <source>
        <dbReference type="NCBIfam" id="TIGR01744"/>
    </source>
</evidence>
<feature type="domain" description="Phosphoribosyltransferase" evidence="7">
    <location>
        <begin position="45"/>
        <end position="184"/>
    </location>
</feature>
<evidence type="ECO:0000313" key="9">
    <source>
        <dbReference type="Proteomes" id="UP000004525"/>
    </source>
</evidence>
<evidence type="ECO:0000256" key="3">
    <source>
        <dbReference type="ARBA" id="ARBA00022679"/>
    </source>
</evidence>
<keyword evidence="9" id="KW-1185">Reference proteome</keyword>
<accession>C2JW96</accession>
<name>C2JW96_LACRM</name>
<dbReference type="HOGENOM" id="CLU_099015_0_0_9"/>
<comment type="catalytic activity">
    <reaction evidence="5">
        <text>XMP + diphosphate = xanthine + 5-phospho-alpha-D-ribose 1-diphosphate</text>
        <dbReference type="Rhea" id="RHEA:10800"/>
        <dbReference type="ChEBI" id="CHEBI:17712"/>
        <dbReference type="ChEBI" id="CHEBI:33019"/>
        <dbReference type="ChEBI" id="CHEBI:57464"/>
        <dbReference type="ChEBI" id="CHEBI:58017"/>
        <dbReference type="EC" id="2.4.2.22"/>
    </reaction>
</comment>
<comment type="function">
    <text evidence="5">Converts the preformed base xanthine, a product of nucleic acid breakdown, to xanthosine 5'-monophosphate (XMP), so it can be reused for RNA or DNA synthesis.</text>
</comment>
<dbReference type="HAMAP" id="MF_01184">
    <property type="entry name" value="XPRTase"/>
    <property type="match status" value="1"/>
</dbReference>
<dbReference type="Proteomes" id="UP000004525">
    <property type="component" value="Unassembled WGS sequence"/>
</dbReference>
<reference evidence="8" key="1">
    <citation type="submission" date="2009-01" db="EMBL/GenBank/DDBJ databases">
        <authorList>
            <person name="Qin X."/>
            <person name="Bachman B."/>
            <person name="Battles P."/>
            <person name="Bell A."/>
            <person name="Bess C."/>
            <person name="Bickham C."/>
            <person name="Chaboub L."/>
            <person name="Chen D."/>
            <person name="Coyle M."/>
            <person name="Deiros D.R."/>
            <person name="Dinh H."/>
            <person name="Forbes L."/>
            <person name="Fowler G."/>
            <person name="Francisco L."/>
            <person name="Fu Q."/>
            <person name="Gubbala S."/>
            <person name="Hale W."/>
            <person name="Han Y."/>
            <person name="Hemphill L."/>
            <person name="Highlander S.K."/>
            <person name="Hirani K."/>
            <person name="Hogues M."/>
            <person name="Jackson L."/>
            <person name="Jakkamsetti A."/>
            <person name="Javaid M."/>
            <person name="Jiang H."/>
            <person name="Korchina V."/>
            <person name="Kovar C."/>
            <person name="Lara F."/>
            <person name="Lee S."/>
            <person name="Mata R."/>
            <person name="Mathew T."/>
            <person name="Moen C."/>
            <person name="Morales K."/>
            <person name="Munidasa M."/>
            <person name="Nazareth L."/>
            <person name="Ngo R."/>
            <person name="Nguyen L."/>
            <person name="Okwuonu G."/>
            <person name="Ongeri F."/>
            <person name="Patil S."/>
            <person name="Petrosino J."/>
            <person name="Pham C."/>
            <person name="Pham P."/>
            <person name="Pu L.-L."/>
            <person name="Puazo M."/>
            <person name="Raj R."/>
            <person name="Reid J."/>
            <person name="Rouhana J."/>
            <person name="Saada N."/>
            <person name="Shang Y."/>
            <person name="Simmons D."/>
            <person name="Thornton R."/>
            <person name="Warren J."/>
            <person name="Weissenberger G."/>
            <person name="Zhang J."/>
            <person name="Zhang L."/>
            <person name="Zhou C."/>
            <person name="Zhu D."/>
            <person name="Muzny D."/>
            <person name="Worley K."/>
            <person name="Gibbs R."/>
        </authorList>
    </citation>
    <scope>NUCLEOTIDE SEQUENCE [LARGE SCALE GENOMIC DNA]</scope>
    <source>
        <strain evidence="8">LMS2-1</strain>
    </source>
</reference>
<dbReference type="PANTHER" id="PTHR43864">
    <property type="entry name" value="HYPOXANTHINE/GUANINE PHOSPHORIBOSYLTRANSFERASE"/>
    <property type="match status" value="1"/>
</dbReference>